<dbReference type="RefSeq" id="WP_209209126.1">
    <property type="nucleotide sequence ID" value="NZ_JAFFZM010000001.1"/>
</dbReference>
<comment type="caution">
    <text evidence="1">The sequence shown here is derived from an EMBL/GenBank/DDBJ whole genome shotgun (WGS) entry which is preliminary data.</text>
</comment>
<dbReference type="Proteomes" id="UP000721954">
    <property type="component" value="Unassembled WGS sequence"/>
</dbReference>
<accession>A0ABS3XPJ8</accession>
<evidence type="ECO:0000313" key="1">
    <source>
        <dbReference type="EMBL" id="MBO8197330.1"/>
    </source>
</evidence>
<reference evidence="1 2" key="1">
    <citation type="submission" date="2021-02" db="EMBL/GenBank/DDBJ databases">
        <title>Streptomyces spirodelae sp. nov., isolated from duckweed.</title>
        <authorList>
            <person name="Saimee Y."/>
            <person name="Duangmal K."/>
        </authorList>
    </citation>
    <scope>NUCLEOTIDE SEQUENCE [LARGE SCALE GENOMIC DNA]</scope>
    <source>
        <strain evidence="1 2">DSM 42105</strain>
    </source>
</reference>
<proteinExistence type="predicted"/>
<keyword evidence="2" id="KW-1185">Reference proteome</keyword>
<protein>
    <submittedName>
        <fullName evidence="1">Uncharacterized protein</fullName>
    </submittedName>
</protein>
<gene>
    <name evidence="1" type="ORF">JW613_03230</name>
</gene>
<dbReference type="EMBL" id="JAFFZM010000001">
    <property type="protein sequence ID" value="MBO8197330.1"/>
    <property type="molecule type" value="Genomic_DNA"/>
</dbReference>
<name>A0ABS3XPJ8_9ACTN</name>
<organism evidence="1 2">
    <name type="scientific">Streptomyces smyrnaeus</name>
    <dbReference type="NCBI Taxonomy" id="1387713"/>
    <lineage>
        <taxon>Bacteria</taxon>
        <taxon>Bacillati</taxon>
        <taxon>Actinomycetota</taxon>
        <taxon>Actinomycetes</taxon>
        <taxon>Kitasatosporales</taxon>
        <taxon>Streptomycetaceae</taxon>
        <taxon>Streptomyces</taxon>
    </lineage>
</organism>
<dbReference type="GeneID" id="96257604"/>
<sequence length="119" mass="12192">MEGTGDTEDYNADASRNTQARLSELEGLGLLKATFVGIASPAGIFGKVPNGAEAEEALRGAARGLLDELERAGISVENIVGNAGTVADIADMTDEEAALQNSMAAAAARAHGGNQYELE</sequence>
<evidence type="ECO:0000313" key="2">
    <source>
        <dbReference type="Proteomes" id="UP000721954"/>
    </source>
</evidence>